<keyword evidence="11" id="KW-1185">Reference proteome</keyword>
<feature type="transmembrane region" description="Helical" evidence="8">
    <location>
        <begin position="158"/>
        <end position="182"/>
    </location>
</feature>
<feature type="transmembrane region" description="Helical" evidence="8">
    <location>
        <begin position="210"/>
        <end position="230"/>
    </location>
</feature>
<keyword evidence="5 8" id="KW-1133">Transmembrane helix</keyword>
<evidence type="ECO:0000256" key="8">
    <source>
        <dbReference type="SAM" id="Phobius"/>
    </source>
</evidence>
<evidence type="ECO:0000256" key="2">
    <source>
        <dbReference type="ARBA" id="ARBA00005346"/>
    </source>
</evidence>
<accession>A0ABW0P573</accession>
<evidence type="ECO:0000313" key="11">
    <source>
        <dbReference type="Proteomes" id="UP001596060"/>
    </source>
</evidence>
<feature type="transmembrane region" description="Helical" evidence="8">
    <location>
        <begin position="462"/>
        <end position="482"/>
    </location>
</feature>
<evidence type="ECO:0000256" key="7">
    <source>
        <dbReference type="RuleBase" id="RU000320"/>
    </source>
</evidence>
<feature type="domain" description="NADH:quinone oxidoreductase/Mrp antiporter transmembrane" evidence="9">
    <location>
        <begin position="126"/>
        <end position="418"/>
    </location>
</feature>
<dbReference type="InterPro" id="IPR001750">
    <property type="entry name" value="ND/Mrp_TM"/>
</dbReference>
<feature type="transmembrane region" description="Helical" evidence="8">
    <location>
        <begin position="303"/>
        <end position="322"/>
    </location>
</feature>
<dbReference type="PANTHER" id="PTHR42703:SF1">
    <property type="entry name" value="NA(+)_H(+) ANTIPORTER SUBUNIT D1"/>
    <property type="match status" value="1"/>
</dbReference>
<evidence type="ECO:0000313" key="10">
    <source>
        <dbReference type="EMBL" id="MFC5507846.1"/>
    </source>
</evidence>
<gene>
    <name evidence="10" type="ORF">ACFPN9_21610</name>
</gene>
<evidence type="ECO:0000256" key="3">
    <source>
        <dbReference type="ARBA" id="ARBA00022475"/>
    </source>
</evidence>
<dbReference type="PANTHER" id="PTHR42703">
    <property type="entry name" value="NADH DEHYDROGENASE"/>
    <property type="match status" value="1"/>
</dbReference>
<dbReference type="NCBIfam" id="NF009309">
    <property type="entry name" value="PRK12666.1"/>
    <property type="match status" value="1"/>
</dbReference>
<reference evidence="11" key="1">
    <citation type="journal article" date="2019" name="Int. J. Syst. Evol. Microbiol.">
        <title>The Global Catalogue of Microorganisms (GCM) 10K type strain sequencing project: providing services to taxonomists for standard genome sequencing and annotation.</title>
        <authorList>
            <consortium name="The Broad Institute Genomics Platform"/>
            <consortium name="The Broad Institute Genome Sequencing Center for Infectious Disease"/>
            <person name="Wu L."/>
            <person name="Ma J."/>
        </authorList>
    </citation>
    <scope>NUCLEOTIDE SEQUENCE [LARGE SCALE GENOMIC DNA]</scope>
    <source>
        <strain evidence="11">CCUG 43117</strain>
    </source>
</reference>
<keyword evidence="4 7" id="KW-0812">Transmembrane</keyword>
<feature type="transmembrane region" description="Helical" evidence="8">
    <location>
        <begin position="372"/>
        <end position="391"/>
    </location>
</feature>
<feature type="transmembrane region" description="Helical" evidence="8">
    <location>
        <begin position="122"/>
        <end position="146"/>
    </location>
</feature>
<dbReference type="PRINTS" id="PR01437">
    <property type="entry name" value="NUOXDRDTASE4"/>
</dbReference>
<feature type="transmembrane region" description="Helical" evidence="8">
    <location>
        <begin position="32"/>
        <end position="53"/>
    </location>
</feature>
<sequence length="518" mass="53474">MNNSIVLPTVLPAMTAALLILALPHHLKHQRVVSVASTILALALAIGLLVLAGDGTPRAYFLGNWPAPFGIVLVLDRLSAIMLLLSAALALMVAVYACAGWDTRGRHFHALLQFQLLGVNGAFLTGDLFNLFVFFEVMLIASYGLMLHGGGAPRLKAGFHYVAINLIASTLFLFGVGLIYAITGTLNMADLAGKVAAVSADDQALLKTGAMLLFAVFATKAALVPLHWWLPSAYAATSAPAAAMFMIMTKVGAYAIIRVYGLIFGADAGPLAAMVAPIVIPAALVTLIVGAIGVLASRNLRDLVCFSVVASMGNLLIAVGLFDGPGTTAALSYLVHSTLTGAALFLLVDVISQRRGQQLERLEPAPAIANETLLGAMFFLGAIAMVGMPPLSGFIGKLLILDATRQAPQAPLIWAVMLGASLLMMIGYARAGSMIFWNNSEPVPSAGGAAVAKAPGLTGITLVPLVVIALLLAATAALSLGAGPFTRAFAATSDQLLDKAGYVRAVLSPAAGAGTGEN</sequence>
<dbReference type="EMBL" id="JBHSLU010000073">
    <property type="protein sequence ID" value="MFC5507846.1"/>
    <property type="molecule type" value="Genomic_DNA"/>
</dbReference>
<evidence type="ECO:0000259" key="9">
    <source>
        <dbReference type="Pfam" id="PF00361"/>
    </source>
</evidence>
<evidence type="ECO:0000256" key="5">
    <source>
        <dbReference type="ARBA" id="ARBA00022989"/>
    </source>
</evidence>
<feature type="transmembrane region" description="Helical" evidence="8">
    <location>
        <begin position="271"/>
        <end position="296"/>
    </location>
</feature>
<evidence type="ECO:0000256" key="1">
    <source>
        <dbReference type="ARBA" id="ARBA00004651"/>
    </source>
</evidence>
<keyword evidence="3" id="KW-1003">Cell membrane</keyword>
<protein>
    <submittedName>
        <fullName evidence="10">Monovalent cation/H+ antiporter subunit D</fullName>
    </submittedName>
</protein>
<dbReference type="Pfam" id="PF00361">
    <property type="entry name" value="Proton_antipo_M"/>
    <property type="match status" value="1"/>
</dbReference>
<proteinExistence type="inferred from homology"/>
<keyword evidence="6 8" id="KW-0472">Membrane</keyword>
<comment type="similarity">
    <text evidence="2">Belongs to the CPA3 antiporters (TC 2.A.63) subunit D family.</text>
</comment>
<comment type="subcellular location">
    <subcellularLocation>
        <location evidence="1">Cell membrane</location>
        <topology evidence="1">Multi-pass membrane protein</topology>
    </subcellularLocation>
    <subcellularLocation>
        <location evidence="7">Membrane</location>
        <topology evidence="7">Multi-pass membrane protein</topology>
    </subcellularLocation>
</comment>
<feature type="transmembrane region" description="Helical" evidence="8">
    <location>
        <begin position="6"/>
        <end position="25"/>
    </location>
</feature>
<feature type="transmembrane region" description="Helical" evidence="8">
    <location>
        <begin position="328"/>
        <end position="351"/>
    </location>
</feature>
<evidence type="ECO:0000256" key="4">
    <source>
        <dbReference type="ARBA" id="ARBA00022692"/>
    </source>
</evidence>
<dbReference type="Proteomes" id="UP001596060">
    <property type="component" value="Unassembled WGS sequence"/>
</dbReference>
<evidence type="ECO:0000256" key="6">
    <source>
        <dbReference type="ARBA" id="ARBA00023136"/>
    </source>
</evidence>
<feature type="transmembrane region" description="Helical" evidence="8">
    <location>
        <begin position="242"/>
        <end position="265"/>
    </location>
</feature>
<dbReference type="RefSeq" id="WP_067254621.1">
    <property type="nucleotide sequence ID" value="NZ_JBHSLU010000073.1"/>
</dbReference>
<feature type="transmembrane region" description="Helical" evidence="8">
    <location>
        <begin position="82"/>
        <end position="102"/>
    </location>
</feature>
<comment type="caution">
    <text evidence="10">The sequence shown here is derived from an EMBL/GenBank/DDBJ whole genome shotgun (WGS) entry which is preliminary data.</text>
</comment>
<feature type="transmembrane region" description="Helical" evidence="8">
    <location>
        <begin position="411"/>
        <end position="429"/>
    </location>
</feature>
<organism evidence="10 11">
    <name type="scientific">Bosea massiliensis</name>
    <dbReference type="NCBI Taxonomy" id="151419"/>
    <lineage>
        <taxon>Bacteria</taxon>
        <taxon>Pseudomonadati</taxon>
        <taxon>Pseudomonadota</taxon>
        <taxon>Alphaproteobacteria</taxon>
        <taxon>Hyphomicrobiales</taxon>
        <taxon>Boseaceae</taxon>
        <taxon>Bosea</taxon>
    </lineage>
</organism>
<name>A0ABW0P573_9HYPH</name>
<dbReference type="InterPro" id="IPR003918">
    <property type="entry name" value="NADH_UbQ_OxRdtase"/>
</dbReference>
<dbReference type="InterPro" id="IPR050586">
    <property type="entry name" value="CPA3_Na-H_Antiporter_D"/>
</dbReference>